<evidence type="ECO:0000259" key="7">
    <source>
        <dbReference type="Pfam" id="PF05236"/>
    </source>
</evidence>
<dbReference type="GO" id="GO:0046982">
    <property type="term" value="F:protein heterodimerization activity"/>
    <property type="evidence" value="ECO:0007669"/>
    <property type="project" value="InterPro"/>
</dbReference>
<evidence type="ECO:0000256" key="1">
    <source>
        <dbReference type="ARBA" id="ARBA00004123"/>
    </source>
</evidence>
<protein>
    <recommendedName>
        <fullName evidence="7">Transcription initiation factor TFIID component TAF4 C-terminal domain-containing protein</fullName>
    </recommendedName>
</protein>
<evidence type="ECO:0000256" key="5">
    <source>
        <dbReference type="ARBA" id="ARBA00023242"/>
    </source>
</evidence>
<accession>A0A445CDR9</accession>
<dbReference type="GO" id="GO:0005669">
    <property type="term" value="C:transcription factor TFIID complex"/>
    <property type="evidence" value="ECO:0007669"/>
    <property type="project" value="InterPro"/>
</dbReference>
<reference evidence="8 9" key="1">
    <citation type="submission" date="2019-01" db="EMBL/GenBank/DDBJ databases">
        <title>Sequencing of cultivated peanut Arachis hypogaea provides insights into genome evolution and oil improvement.</title>
        <authorList>
            <person name="Chen X."/>
        </authorList>
    </citation>
    <scope>NUCLEOTIDE SEQUENCE [LARGE SCALE GENOMIC DNA]</scope>
    <source>
        <strain evidence="9">cv. Fuhuasheng</strain>
        <tissue evidence="8">Leaves</tissue>
    </source>
</reference>
<organism evidence="8 9">
    <name type="scientific">Arachis hypogaea</name>
    <name type="common">Peanut</name>
    <dbReference type="NCBI Taxonomy" id="3818"/>
    <lineage>
        <taxon>Eukaryota</taxon>
        <taxon>Viridiplantae</taxon>
        <taxon>Streptophyta</taxon>
        <taxon>Embryophyta</taxon>
        <taxon>Tracheophyta</taxon>
        <taxon>Spermatophyta</taxon>
        <taxon>Magnoliopsida</taxon>
        <taxon>eudicotyledons</taxon>
        <taxon>Gunneridae</taxon>
        <taxon>Pentapetalae</taxon>
        <taxon>rosids</taxon>
        <taxon>fabids</taxon>
        <taxon>Fabales</taxon>
        <taxon>Fabaceae</taxon>
        <taxon>Papilionoideae</taxon>
        <taxon>50 kb inversion clade</taxon>
        <taxon>dalbergioids sensu lato</taxon>
        <taxon>Dalbergieae</taxon>
        <taxon>Pterocarpus clade</taxon>
        <taxon>Arachis</taxon>
    </lineage>
</organism>
<comment type="subcellular location">
    <subcellularLocation>
        <location evidence="1">Nucleus</location>
    </subcellularLocation>
</comment>
<evidence type="ECO:0000313" key="9">
    <source>
        <dbReference type="Proteomes" id="UP000289738"/>
    </source>
</evidence>
<evidence type="ECO:0000256" key="3">
    <source>
        <dbReference type="ARBA" id="ARBA00023015"/>
    </source>
</evidence>
<dbReference type="Gene3D" id="1.10.20.10">
    <property type="entry name" value="Histone, subunit A"/>
    <property type="match status" value="1"/>
</dbReference>
<sequence length="328" mass="36626">METPSQCENQEETPLQRREICDLIHDALFWRLAAISSINAFLPAAISSIKVSCSTVLCSVKLLLLHLGPKEDSRVSEATRRAVQEEAERLILQKIPLQKILFEIMFKYGLKGVNNDVERCLSLCVEERMRGLISNLIRMSKQAMTMALSRHHHSIYYVNSMRAAQEFASRGQPWSRLLQESAVKEYGKSGDPFLHSIPFQVRAGSGSISSGAADKIQLARSEIWNARECLNLYPNSANVKAEADIIDALTVKLPNLGVNILPMQFRQIKDPMEIVKMAITSPTGAYFHVDELIEVARLLGLRSANEIAAVEEAIAREAAVSDSPYKME</sequence>
<evidence type="ECO:0000256" key="4">
    <source>
        <dbReference type="ARBA" id="ARBA00023163"/>
    </source>
</evidence>
<keyword evidence="3" id="KW-0805">Transcription regulation</keyword>
<keyword evidence="4" id="KW-0804">Transcription</keyword>
<keyword evidence="5" id="KW-0539">Nucleus</keyword>
<feature type="domain" description="Transcription initiation factor TFIID component TAF4 C-terminal" evidence="7">
    <location>
        <begin position="66"/>
        <end position="154"/>
    </location>
</feature>
<dbReference type="GO" id="GO:0070939">
    <property type="term" value="C:Dsl1/NZR complex"/>
    <property type="evidence" value="ECO:0007669"/>
    <property type="project" value="TreeGrafter"/>
</dbReference>
<comment type="similarity">
    <text evidence="2">Belongs to the TAF4 family.</text>
</comment>
<gene>
    <name evidence="8" type="ORF">Ahy_A07g035385</name>
</gene>
<dbReference type="PANTHER" id="PTHR15922">
    <property type="entry name" value="NEUROBLASTOMA-AMPLIFIED SEQUENCE"/>
    <property type="match status" value="1"/>
</dbReference>
<dbReference type="Pfam" id="PF05236">
    <property type="entry name" value="TAF4"/>
    <property type="match status" value="1"/>
</dbReference>
<dbReference type="InterPro" id="IPR009072">
    <property type="entry name" value="Histone-fold"/>
</dbReference>
<dbReference type="CDD" id="cd08045">
    <property type="entry name" value="HFD_TAF4"/>
    <property type="match status" value="1"/>
</dbReference>
<keyword evidence="9" id="KW-1185">Reference proteome</keyword>
<evidence type="ECO:0000256" key="2">
    <source>
        <dbReference type="ARBA" id="ARBA00006178"/>
    </source>
</evidence>
<dbReference type="AlphaFoldDB" id="A0A445CDR9"/>
<dbReference type="GO" id="GO:0000149">
    <property type="term" value="F:SNARE binding"/>
    <property type="evidence" value="ECO:0007669"/>
    <property type="project" value="TreeGrafter"/>
</dbReference>
<evidence type="ECO:0000256" key="6">
    <source>
        <dbReference type="ARBA" id="ARBA00058775"/>
    </source>
</evidence>
<dbReference type="Proteomes" id="UP000289738">
    <property type="component" value="Chromosome A07"/>
</dbReference>
<comment type="function">
    <text evidence="6">TAFs are components of the transcription factor IID (TFIID) complex that is essential for mediating regulation of RNA polymerase transcription.</text>
</comment>
<dbReference type="STRING" id="3818.A0A445CDR9"/>
<comment type="caution">
    <text evidence="8">The sequence shown here is derived from an EMBL/GenBank/DDBJ whole genome shotgun (WGS) entry which is preliminary data.</text>
</comment>
<name>A0A445CDR9_ARAHY</name>
<dbReference type="GO" id="GO:0006352">
    <property type="term" value="P:DNA-templated transcription initiation"/>
    <property type="evidence" value="ECO:0007669"/>
    <property type="project" value="InterPro"/>
</dbReference>
<dbReference type="EMBL" id="SDMP01000007">
    <property type="protein sequence ID" value="RYR49094.1"/>
    <property type="molecule type" value="Genomic_DNA"/>
</dbReference>
<evidence type="ECO:0000313" key="8">
    <source>
        <dbReference type="EMBL" id="RYR49094.1"/>
    </source>
</evidence>
<proteinExistence type="inferred from homology"/>
<dbReference type="GO" id="GO:0006890">
    <property type="term" value="P:retrograde vesicle-mediated transport, Golgi to endoplasmic reticulum"/>
    <property type="evidence" value="ECO:0007669"/>
    <property type="project" value="TreeGrafter"/>
</dbReference>
<dbReference type="FunFam" id="1.10.20.10:FF:000015">
    <property type="entry name" value="Transcription initiation factor TFIID subunit 4B"/>
    <property type="match status" value="1"/>
</dbReference>
<dbReference type="InterPro" id="IPR007900">
    <property type="entry name" value="TAF4_C"/>
</dbReference>
<dbReference type="PANTHER" id="PTHR15922:SF2">
    <property type="entry name" value="NBAS SUBUNIT OF NRZ TETHERING COMPLEX"/>
    <property type="match status" value="1"/>
</dbReference>